<comment type="caution">
    <text evidence="2">The sequence shown here is derived from an EMBL/GenBank/DDBJ whole genome shotgun (WGS) entry which is preliminary data.</text>
</comment>
<feature type="non-terminal residue" evidence="2">
    <location>
        <position position="30"/>
    </location>
</feature>
<evidence type="ECO:0000313" key="3">
    <source>
        <dbReference type="Proteomes" id="UP000287033"/>
    </source>
</evidence>
<gene>
    <name evidence="2" type="ORF">chiPu_0023564</name>
</gene>
<organism evidence="2 3">
    <name type="scientific">Chiloscyllium punctatum</name>
    <name type="common">Brownbanded bambooshark</name>
    <name type="synonym">Hemiscyllium punctatum</name>
    <dbReference type="NCBI Taxonomy" id="137246"/>
    <lineage>
        <taxon>Eukaryota</taxon>
        <taxon>Metazoa</taxon>
        <taxon>Chordata</taxon>
        <taxon>Craniata</taxon>
        <taxon>Vertebrata</taxon>
        <taxon>Chondrichthyes</taxon>
        <taxon>Elasmobranchii</taxon>
        <taxon>Galeomorphii</taxon>
        <taxon>Galeoidea</taxon>
        <taxon>Orectolobiformes</taxon>
        <taxon>Hemiscylliidae</taxon>
        <taxon>Chiloscyllium</taxon>
    </lineage>
</organism>
<accession>A0A401TAS4</accession>
<keyword evidence="3" id="KW-1185">Reference proteome</keyword>
<evidence type="ECO:0000313" key="2">
    <source>
        <dbReference type="EMBL" id="GCC39760.1"/>
    </source>
</evidence>
<reference evidence="2 3" key="1">
    <citation type="journal article" date="2018" name="Nat. Ecol. Evol.">
        <title>Shark genomes provide insights into elasmobranch evolution and the origin of vertebrates.</title>
        <authorList>
            <person name="Hara Y"/>
            <person name="Yamaguchi K"/>
            <person name="Onimaru K"/>
            <person name="Kadota M"/>
            <person name="Koyanagi M"/>
            <person name="Keeley SD"/>
            <person name="Tatsumi K"/>
            <person name="Tanaka K"/>
            <person name="Motone F"/>
            <person name="Kageyama Y"/>
            <person name="Nozu R"/>
            <person name="Adachi N"/>
            <person name="Nishimura O"/>
            <person name="Nakagawa R"/>
            <person name="Tanegashima C"/>
            <person name="Kiyatake I"/>
            <person name="Matsumoto R"/>
            <person name="Murakumo K"/>
            <person name="Nishida K"/>
            <person name="Terakita A"/>
            <person name="Kuratani S"/>
            <person name="Sato K"/>
            <person name="Hyodo S Kuraku.S."/>
        </authorList>
    </citation>
    <scope>NUCLEOTIDE SEQUENCE [LARGE SCALE GENOMIC DNA]</scope>
</reference>
<proteinExistence type="predicted"/>
<name>A0A401TAS4_CHIPU</name>
<dbReference type="Proteomes" id="UP000287033">
    <property type="component" value="Unassembled WGS sequence"/>
</dbReference>
<evidence type="ECO:0000256" key="1">
    <source>
        <dbReference type="SAM" id="MobiDB-lite"/>
    </source>
</evidence>
<feature type="region of interest" description="Disordered" evidence="1">
    <location>
        <begin position="1"/>
        <end position="30"/>
    </location>
</feature>
<dbReference type="EMBL" id="BEZZ01023102">
    <property type="protein sequence ID" value="GCC39760.1"/>
    <property type="molecule type" value="Genomic_DNA"/>
</dbReference>
<sequence>MAAAGWCPEELRYPGSCTGKDQAPFQAYRP</sequence>
<dbReference type="AlphaFoldDB" id="A0A401TAS4"/>
<protein>
    <submittedName>
        <fullName evidence="2">Uncharacterized protein</fullName>
    </submittedName>
</protein>